<dbReference type="InterPro" id="IPR036465">
    <property type="entry name" value="vWFA_dom_sf"/>
</dbReference>
<dbReference type="InterPro" id="IPR002035">
    <property type="entry name" value="VWF_A"/>
</dbReference>
<dbReference type="Proteomes" id="UP000193944">
    <property type="component" value="Unassembled WGS sequence"/>
</dbReference>
<evidence type="ECO:0000256" key="2">
    <source>
        <dbReference type="ARBA" id="ARBA00022737"/>
    </source>
</evidence>
<keyword evidence="2" id="KW-0677">Repeat</keyword>
<dbReference type="EMBL" id="MCFG01000083">
    <property type="protein sequence ID" value="ORX82968.1"/>
    <property type="molecule type" value="Genomic_DNA"/>
</dbReference>
<dbReference type="PROSITE" id="PS50234">
    <property type="entry name" value="VWFA"/>
    <property type="match status" value="1"/>
</dbReference>
<dbReference type="Pfam" id="PF00168">
    <property type="entry name" value="C2"/>
    <property type="match status" value="2"/>
</dbReference>
<feature type="domain" description="C2" evidence="3">
    <location>
        <begin position="1"/>
        <end position="124"/>
    </location>
</feature>
<comment type="caution">
    <text evidence="5">The sequence shown here is derived from an EMBL/GenBank/DDBJ whole genome shotgun (WGS) entry which is preliminary data.</text>
</comment>
<evidence type="ECO:0000259" key="4">
    <source>
        <dbReference type="PROSITE" id="PS50234"/>
    </source>
</evidence>
<dbReference type="InterPro" id="IPR035892">
    <property type="entry name" value="C2_domain_sf"/>
</dbReference>
<dbReference type="InterPro" id="IPR010734">
    <property type="entry name" value="Copine_C"/>
</dbReference>
<gene>
    <name evidence="5" type="ORF">BCR32DRAFT_267273</name>
</gene>
<feature type="domain" description="C2" evidence="3">
    <location>
        <begin position="131"/>
        <end position="270"/>
    </location>
</feature>
<feature type="domain" description="VWFA" evidence="4">
    <location>
        <begin position="311"/>
        <end position="520"/>
    </location>
</feature>
<dbReference type="STRING" id="1754192.A0A1Y1XB54"/>
<dbReference type="GO" id="GO:0005886">
    <property type="term" value="C:plasma membrane"/>
    <property type="evidence" value="ECO:0007669"/>
    <property type="project" value="TreeGrafter"/>
</dbReference>
<name>A0A1Y1XB54_9FUNG</name>
<proteinExistence type="inferred from homology"/>
<evidence type="ECO:0000256" key="1">
    <source>
        <dbReference type="ARBA" id="ARBA00009048"/>
    </source>
</evidence>
<accession>A0A1Y1XB54</accession>
<dbReference type="PROSITE" id="PS50004">
    <property type="entry name" value="C2"/>
    <property type="match status" value="2"/>
</dbReference>
<comment type="similarity">
    <text evidence="1">Belongs to the copine family.</text>
</comment>
<dbReference type="PANTHER" id="PTHR10857">
    <property type="entry name" value="COPINE"/>
    <property type="match status" value="1"/>
</dbReference>
<dbReference type="Pfam" id="PF07002">
    <property type="entry name" value="Copine"/>
    <property type="match status" value="1"/>
</dbReference>
<dbReference type="SMART" id="SM00239">
    <property type="entry name" value="C2"/>
    <property type="match status" value="2"/>
</dbReference>
<dbReference type="CDD" id="cd04047">
    <property type="entry name" value="C2B_Copine"/>
    <property type="match status" value="1"/>
</dbReference>
<dbReference type="SUPFAM" id="SSF49562">
    <property type="entry name" value="C2 domain (Calcium/lipid-binding domain, CaLB)"/>
    <property type="match status" value="2"/>
</dbReference>
<dbReference type="GO" id="GO:0005544">
    <property type="term" value="F:calcium-dependent phospholipid binding"/>
    <property type="evidence" value="ECO:0007669"/>
    <property type="project" value="InterPro"/>
</dbReference>
<dbReference type="InterPro" id="IPR037768">
    <property type="entry name" value="C2B_Copine"/>
</dbReference>
<organism evidence="5 6">
    <name type="scientific">Anaeromyces robustus</name>
    <dbReference type="NCBI Taxonomy" id="1754192"/>
    <lineage>
        <taxon>Eukaryota</taxon>
        <taxon>Fungi</taxon>
        <taxon>Fungi incertae sedis</taxon>
        <taxon>Chytridiomycota</taxon>
        <taxon>Chytridiomycota incertae sedis</taxon>
        <taxon>Neocallimastigomycetes</taxon>
        <taxon>Neocallimastigales</taxon>
        <taxon>Neocallimastigaceae</taxon>
        <taxon>Anaeromyces</taxon>
    </lineage>
</organism>
<reference evidence="5 6" key="2">
    <citation type="submission" date="2016-08" db="EMBL/GenBank/DDBJ databases">
        <title>Pervasive Adenine N6-methylation of Active Genes in Fungi.</title>
        <authorList>
            <consortium name="DOE Joint Genome Institute"/>
            <person name="Mondo S.J."/>
            <person name="Dannebaum R.O."/>
            <person name="Kuo R.C."/>
            <person name="Labutti K."/>
            <person name="Haridas S."/>
            <person name="Kuo A."/>
            <person name="Salamov A."/>
            <person name="Ahrendt S.R."/>
            <person name="Lipzen A."/>
            <person name="Sullivan W."/>
            <person name="Andreopoulos W.B."/>
            <person name="Clum A."/>
            <person name="Lindquist E."/>
            <person name="Daum C."/>
            <person name="Ramamoorthy G.K."/>
            <person name="Gryganskyi A."/>
            <person name="Culley D."/>
            <person name="Magnuson J.K."/>
            <person name="James T.Y."/>
            <person name="O'Malley M.A."/>
            <person name="Stajich J.E."/>
            <person name="Spatafora J.W."/>
            <person name="Visel A."/>
            <person name="Grigoriev I.V."/>
        </authorList>
    </citation>
    <scope>NUCLEOTIDE SEQUENCE [LARGE SCALE GENOMIC DNA]</scope>
    <source>
        <strain evidence="5 6">S4</strain>
    </source>
</reference>
<dbReference type="GO" id="GO:0071277">
    <property type="term" value="P:cellular response to calcium ion"/>
    <property type="evidence" value="ECO:0007669"/>
    <property type="project" value="TreeGrafter"/>
</dbReference>
<dbReference type="CDD" id="cd04048">
    <property type="entry name" value="C2A_Copine"/>
    <property type="match status" value="1"/>
</dbReference>
<evidence type="ECO:0000313" key="5">
    <source>
        <dbReference type="EMBL" id="ORX82968.1"/>
    </source>
</evidence>
<dbReference type="SMART" id="SM00327">
    <property type="entry name" value="VWA"/>
    <property type="match status" value="1"/>
</dbReference>
<evidence type="ECO:0000313" key="6">
    <source>
        <dbReference type="Proteomes" id="UP000193944"/>
    </source>
</evidence>
<dbReference type="AlphaFoldDB" id="A0A1Y1XB54"/>
<dbReference type="OrthoDB" id="5855668at2759"/>
<dbReference type="PANTHER" id="PTHR10857:SF106">
    <property type="entry name" value="C2 DOMAIN-CONTAINING PROTEIN"/>
    <property type="match status" value="1"/>
</dbReference>
<protein>
    <submittedName>
        <fullName evidence="5">Copine-8</fullName>
    </submittedName>
</protein>
<evidence type="ECO:0000259" key="3">
    <source>
        <dbReference type="PROSITE" id="PS50004"/>
    </source>
</evidence>
<dbReference type="InterPro" id="IPR000008">
    <property type="entry name" value="C2_dom"/>
</dbReference>
<dbReference type="InterPro" id="IPR045052">
    <property type="entry name" value="Copine"/>
</dbReference>
<dbReference type="SUPFAM" id="SSF53300">
    <property type="entry name" value="vWA-like"/>
    <property type="match status" value="1"/>
</dbReference>
<sequence>MNTGKNICSKVEIRISCKDLPKFDTFSKSDPKVFIFIEKKNYTGNDVTSLWEKIDSTEVVKNNENPVFTKSFFIDYYFEMIQNLRFVVFDMDSDSEEWAKNDYIGYVEKTLGDLISGSNKDVYTCDLLTSIPSGIKVNNSKARKVVKTPKLFVTIHEVNASPYDMFFDISGSNLDKMDTFGKSDPFIVISRIEDNGSKVKVFETSVIKNTLNPVWKNLEIAETVFNGGDPDKTLIFDVYDWDKNSENDLIGSFKTTSRMLFDQKRYEIINEKKKEKKGSKYTNSGVITFDKVERTKKFTFMDFPMGGTEMAVSFAIDFTASNGEQTSPESLHYNKPDYDPNNFYTLNEYQKAISSIGFVLEPYDSNRYMEIYGYGAKFFNRPKVEFDCALTGDQNQPSVYSVAGILNTYHNVLQTVDLYGPTNFSPIIRRITNEAKENLPPPYQDQPLSKYHILTIITDGIISDMEKTKEAIIDACDAPLSIIIVGVGKEDFSKMNELDGDDKVLKYQNKASTRDIVQFVPLSKYIADPSLLAAETLKEIPNQLLEFATKYKYKPRFL</sequence>
<reference evidence="5 6" key="1">
    <citation type="submission" date="2016-08" db="EMBL/GenBank/DDBJ databases">
        <title>A Parts List for Fungal Cellulosomes Revealed by Comparative Genomics.</title>
        <authorList>
            <consortium name="DOE Joint Genome Institute"/>
            <person name="Haitjema C.H."/>
            <person name="Gilmore S.P."/>
            <person name="Henske J.K."/>
            <person name="Solomon K.V."/>
            <person name="De Groot R."/>
            <person name="Kuo A."/>
            <person name="Mondo S.J."/>
            <person name="Salamov A.A."/>
            <person name="Labutti K."/>
            <person name="Zhao Z."/>
            <person name="Chiniquy J."/>
            <person name="Barry K."/>
            <person name="Brewer H.M."/>
            <person name="Purvine S.O."/>
            <person name="Wright A.T."/>
            <person name="Boxma B."/>
            <person name="Van Alen T."/>
            <person name="Hackstein J.H."/>
            <person name="Baker S.E."/>
            <person name="Grigoriev I.V."/>
            <person name="O'Malley M.A."/>
        </authorList>
    </citation>
    <scope>NUCLEOTIDE SEQUENCE [LARGE SCALE GENOMIC DNA]</scope>
    <source>
        <strain evidence="5 6">S4</strain>
    </source>
</reference>
<keyword evidence="6" id="KW-1185">Reference proteome</keyword>
<dbReference type="Gene3D" id="2.60.40.150">
    <property type="entry name" value="C2 domain"/>
    <property type="match status" value="2"/>
</dbReference>